<dbReference type="Proteomes" id="UP000002943">
    <property type="component" value="Unassembled WGS sequence"/>
</dbReference>
<sequence length="394" mass="45188">MAKAHLLECEKSSSLYEGIISSVTRYKGKVPKDYLRNRIKQIQACNPWIKAKLVSDQEQSMMFELPEIEQSDVEILTVIDIPTLLGSDKGVDDLLEEISQAKNSQKFRAFFASSGLCALDHNLDLFKVLLCEAPQDDEFAVIVSMSHVLGDGATYYQILNMLNIDAEVSSLPFARQQDFIRFVPDQTEPSCPDELQSHHFCKTINRNYLEQIKQEVNQRVAPDWVSTHDVFTSLYFNSLNVELAVIPVNVRRYIDYLSDTQVGNYLKPLHIRSQIGFDPSDIREALSDLAKQPHELHSGFCDLTNNQWQDEERLQLCSKGLLASWIQFYRPLNLGSEFKHIEHGPFYPPFYTSQVTGLFDHHAILFQSDINTWKVSMRSRLAELPDFGDLFLQD</sequence>
<dbReference type="OrthoDB" id="5906617at2"/>
<protein>
    <recommendedName>
        <fullName evidence="3">Condensation domain-containing protein</fullName>
    </recommendedName>
</protein>
<dbReference type="RefSeq" id="WP_009600377.1">
    <property type="nucleotide sequence ID" value="NZ_AEIU01000056.1"/>
</dbReference>
<evidence type="ECO:0008006" key="3">
    <source>
        <dbReference type="Google" id="ProtNLM"/>
    </source>
</evidence>
<name>E3BHD0_9VIBR</name>
<keyword evidence="2" id="KW-1185">Reference proteome</keyword>
<reference evidence="1 2" key="1">
    <citation type="journal article" date="2012" name="Int. J. Syst. Evol. Microbiol.">
        <title>Vibrio caribbeanicus sp. nov., isolated from the marine sponge Scleritoderma cyanea.</title>
        <authorList>
            <person name="Hoffmann M."/>
            <person name="Monday S.R."/>
            <person name="Allard M.W."/>
            <person name="Strain E.A."/>
            <person name="Whittaker P."/>
            <person name="Naum M."/>
            <person name="McCarthy P.J."/>
            <person name="Lopez J.V."/>
            <person name="Fischer M."/>
            <person name="Brown E.W."/>
        </authorList>
    </citation>
    <scope>NUCLEOTIDE SEQUENCE [LARGE SCALE GENOMIC DNA]</scope>
    <source>
        <strain evidence="1 2">ATCC BAA-2122</strain>
    </source>
</reference>
<evidence type="ECO:0000313" key="2">
    <source>
        <dbReference type="Proteomes" id="UP000002943"/>
    </source>
</evidence>
<proteinExistence type="predicted"/>
<dbReference type="eggNOG" id="ENOG5031PBD">
    <property type="taxonomic scope" value="Bacteria"/>
</dbReference>
<dbReference type="EMBL" id="AEIU01000056">
    <property type="protein sequence ID" value="EFP97518.1"/>
    <property type="molecule type" value="Genomic_DNA"/>
</dbReference>
<evidence type="ECO:0000313" key="1">
    <source>
        <dbReference type="EMBL" id="EFP97518.1"/>
    </source>
</evidence>
<organism evidence="1 2">
    <name type="scientific">Vibrio caribbeanicus ATCC BAA-2122</name>
    <dbReference type="NCBI Taxonomy" id="796620"/>
    <lineage>
        <taxon>Bacteria</taxon>
        <taxon>Pseudomonadati</taxon>
        <taxon>Pseudomonadota</taxon>
        <taxon>Gammaproteobacteria</taxon>
        <taxon>Vibrionales</taxon>
        <taxon>Vibrionaceae</taxon>
        <taxon>Vibrio</taxon>
    </lineage>
</organism>
<accession>E3BHD0</accession>
<gene>
    <name evidence="1" type="ORF">VIBC2010_09587</name>
</gene>
<comment type="caution">
    <text evidence="1">The sequence shown here is derived from an EMBL/GenBank/DDBJ whole genome shotgun (WGS) entry which is preliminary data.</text>
</comment>
<dbReference type="AlphaFoldDB" id="E3BHD0"/>